<evidence type="ECO:0000313" key="2">
    <source>
        <dbReference type="EnsemblPlants" id="PGSC0003DMT400097593"/>
    </source>
</evidence>
<dbReference type="Proteomes" id="UP000011115">
    <property type="component" value="Unassembled WGS sequence"/>
</dbReference>
<reference evidence="2" key="2">
    <citation type="submission" date="2015-06" db="UniProtKB">
        <authorList>
            <consortium name="EnsemblPlants"/>
        </authorList>
    </citation>
    <scope>IDENTIFICATION</scope>
    <source>
        <strain evidence="2">DM1-3 516 R44</strain>
    </source>
</reference>
<evidence type="ECO:0000313" key="3">
    <source>
        <dbReference type="Proteomes" id="UP000011115"/>
    </source>
</evidence>
<feature type="compositionally biased region" description="Basic and acidic residues" evidence="1">
    <location>
        <begin position="55"/>
        <end position="66"/>
    </location>
</feature>
<organism evidence="2 3">
    <name type="scientific">Solanum tuberosum</name>
    <name type="common">Potato</name>
    <dbReference type="NCBI Taxonomy" id="4113"/>
    <lineage>
        <taxon>Eukaryota</taxon>
        <taxon>Viridiplantae</taxon>
        <taxon>Streptophyta</taxon>
        <taxon>Embryophyta</taxon>
        <taxon>Tracheophyta</taxon>
        <taxon>Spermatophyta</taxon>
        <taxon>Magnoliopsida</taxon>
        <taxon>eudicotyledons</taxon>
        <taxon>Gunneridae</taxon>
        <taxon>Pentapetalae</taxon>
        <taxon>asterids</taxon>
        <taxon>lamiids</taxon>
        <taxon>Solanales</taxon>
        <taxon>Solanaceae</taxon>
        <taxon>Solanoideae</taxon>
        <taxon>Solaneae</taxon>
        <taxon>Solanum</taxon>
    </lineage>
</organism>
<dbReference type="HOGENOM" id="CLU_1941786_0_0_1"/>
<keyword evidence="3" id="KW-1185">Reference proteome</keyword>
<dbReference type="Gramene" id="PGSC0003DMT400097593">
    <property type="protein sequence ID" value="PGSC0003DMT400097593"/>
    <property type="gene ID" value="PGSC0003DMG400047164"/>
</dbReference>
<dbReference type="EnsemblPlants" id="PGSC0003DMT400097593">
    <property type="protein sequence ID" value="PGSC0003DMT400097593"/>
    <property type="gene ID" value="PGSC0003DMG400047164"/>
</dbReference>
<feature type="region of interest" description="Disordered" evidence="1">
    <location>
        <begin position="38"/>
        <end position="66"/>
    </location>
</feature>
<sequence>MSVGTKSVNVVGVGGVNPDEAQFEALYNEEVNFLANQGRGYPANCPRPGGNQGWNRDEGSRDHDRDWCDRNATWKEREGEKDSGKPDLAEFTRRLAERVSHDEKKDAAITPTSSTNIRWIEAEYGRDEGG</sequence>
<dbReference type="AlphaFoldDB" id="M1E0Z2"/>
<name>M1E0Z2_SOLTU</name>
<proteinExistence type="predicted"/>
<accession>M1E0Z2</accession>
<evidence type="ECO:0008006" key="4">
    <source>
        <dbReference type="Google" id="ProtNLM"/>
    </source>
</evidence>
<evidence type="ECO:0000256" key="1">
    <source>
        <dbReference type="SAM" id="MobiDB-lite"/>
    </source>
</evidence>
<dbReference type="InParanoid" id="M1E0Z2"/>
<dbReference type="PaxDb" id="4113-PGSC0003DMT400097593"/>
<protein>
    <recommendedName>
        <fullName evidence="4">Integrase core domain containing protein</fullName>
    </recommendedName>
</protein>
<reference evidence="3" key="1">
    <citation type="journal article" date="2011" name="Nature">
        <title>Genome sequence and analysis of the tuber crop potato.</title>
        <authorList>
            <consortium name="The Potato Genome Sequencing Consortium"/>
        </authorList>
    </citation>
    <scope>NUCLEOTIDE SEQUENCE [LARGE SCALE GENOMIC DNA]</scope>
    <source>
        <strain evidence="3">cv. DM1-3 516 R44</strain>
    </source>
</reference>